<keyword evidence="9" id="KW-1185">Reference proteome</keyword>
<evidence type="ECO:0000313" key="9">
    <source>
        <dbReference type="Proteomes" id="UP000036771"/>
    </source>
</evidence>
<dbReference type="InterPro" id="IPR036458">
    <property type="entry name" value="Na:dicarbo_symporter_sf"/>
</dbReference>
<name>A0A0K8MAS5_9PROT</name>
<dbReference type="Pfam" id="PF00375">
    <property type="entry name" value="SDF"/>
    <property type="match status" value="1"/>
</dbReference>
<dbReference type="PANTHER" id="PTHR42865">
    <property type="entry name" value="PROTON/GLUTAMATE-ASPARTATE SYMPORTER"/>
    <property type="match status" value="1"/>
</dbReference>
<dbReference type="PRINTS" id="PR00173">
    <property type="entry name" value="EDTRNSPORT"/>
</dbReference>
<keyword evidence="6 7" id="KW-0472">Membrane</keyword>
<dbReference type="InterPro" id="IPR001991">
    <property type="entry name" value="Na-dicarboxylate_symporter"/>
</dbReference>
<evidence type="ECO:0000256" key="5">
    <source>
        <dbReference type="ARBA" id="ARBA00022989"/>
    </source>
</evidence>
<comment type="subcellular location">
    <subcellularLocation>
        <location evidence="1">Membrane</location>
        <topology evidence="1">Multi-pass membrane protein</topology>
    </subcellularLocation>
</comment>
<dbReference type="SUPFAM" id="SSF118215">
    <property type="entry name" value="Proton glutamate symport protein"/>
    <property type="match status" value="1"/>
</dbReference>
<dbReference type="GO" id="GO:0015184">
    <property type="term" value="F:L-cystine transmembrane transporter activity"/>
    <property type="evidence" value="ECO:0007669"/>
    <property type="project" value="TreeGrafter"/>
</dbReference>
<dbReference type="AlphaFoldDB" id="A0A0K8MAS5"/>
<dbReference type="Gene3D" id="1.10.3860.10">
    <property type="entry name" value="Sodium:dicarboxylate symporter"/>
    <property type="match status" value="1"/>
</dbReference>
<comment type="caution">
    <text evidence="8">The sequence shown here is derived from an EMBL/GenBank/DDBJ whole genome shotgun (WGS) entry which is preliminary data.</text>
</comment>
<feature type="transmembrane region" description="Helical" evidence="7">
    <location>
        <begin position="121"/>
        <end position="142"/>
    </location>
</feature>
<sequence>MTVIQLRKGLDISGIGEYLAIVILANAVQGLVVLPLWLRWQGISPFQTMRKVMPALSIAFFSKSSTGTLPMTIQCAEKNLKVSPGIAQFVLPLCTTINMNGCAAFIFSTVIYLSQSHGIEITFMTMISWIIIATIAAIGNAGVPMGCFFLSASLLSSMGVPLTLLGLILPFYNIIDMIETSLNVWSDVCVTQVIDRKFKEHIK</sequence>
<dbReference type="EMBL" id="BBVC01000007">
    <property type="protein sequence ID" value="GAO97542.1"/>
    <property type="molecule type" value="Genomic_DNA"/>
</dbReference>
<dbReference type="Proteomes" id="UP000036771">
    <property type="component" value="Unassembled WGS sequence"/>
</dbReference>
<evidence type="ECO:0000256" key="1">
    <source>
        <dbReference type="ARBA" id="ARBA00004141"/>
    </source>
</evidence>
<feature type="transmembrane region" description="Helical" evidence="7">
    <location>
        <begin position="148"/>
        <end position="172"/>
    </location>
</feature>
<keyword evidence="4 7" id="KW-0812">Transmembrane</keyword>
<accession>A0A0K8MAS5</accession>
<keyword evidence="5 7" id="KW-1133">Transmembrane helix</keyword>
<reference evidence="8 9" key="1">
    <citation type="submission" date="2015-03" db="EMBL/GenBank/DDBJ databases">
        <title>Caedibacter varicaedens, whole genome shotgun sequence.</title>
        <authorList>
            <person name="Suzuki H."/>
            <person name="Dapper A.L."/>
            <person name="Gibson A.K."/>
            <person name="Jackson C."/>
            <person name="Lee H."/>
            <person name="Pejaver V.R."/>
            <person name="Doak T."/>
            <person name="Lynch M."/>
        </authorList>
    </citation>
    <scope>NUCLEOTIDE SEQUENCE [LARGE SCALE GENOMIC DNA]</scope>
</reference>
<keyword evidence="3" id="KW-0813">Transport</keyword>
<evidence type="ECO:0000256" key="2">
    <source>
        <dbReference type="ARBA" id="ARBA00006148"/>
    </source>
</evidence>
<organism evidence="8 9">
    <name type="scientific">Caedimonas varicaedens</name>
    <dbReference type="NCBI Taxonomy" id="1629334"/>
    <lineage>
        <taxon>Bacteria</taxon>
        <taxon>Pseudomonadati</taxon>
        <taxon>Pseudomonadota</taxon>
        <taxon>Alphaproteobacteria</taxon>
        <taxon>Holosporales</taxon>
        <taxon>Caedimonadaceae</taxon>
        <taxon>Caedimonas</taxon>
    </lineage>
</organism>
<evidence type="ECO:0000313" key="8">
    <source>
        <dbReference type="EMBL" id="GAO97542.1"/>
    </source>
</evidence>
<proteinExistence type="inferred from homology"/>
<dbReference type="GO" id="GO:0005886">
    <property type="term" value="C:plasma membrane"/>
    <property type="evidence" value="ECO:0007669"/>
    <property type="project" value="TreeGrafter"/>
</dbReference>
<evidence type="ECO:0000256" key="3">
    <source>
        <dbReference type="ARBA" id="ARBA00022448"/>
    </source>
</evidence>
<evidence type="ECO:0000256" key="6">
    <source>
        <dbReference type="ARBA" id="ARBA00023136"/>
    </source>
</evidence>
<dbReference type="PANTHER" id="PTHR42865:SF5">
    <property type="entry name" value="L-CYSTINE TRANSPORTER TCYP"/>
    <property type="match status" value="1"/>
</dbReference>
<feature type="transmembrane region" description="Helical" evidence="7">
    <location>
        <begin position="85"/>
        <end position="114"/>
    </location>
</feature>
<comment type="similarity">
    <text evidence="2">Belongs to the dicarboxylate/amino acid:cation symporter (DAACS) (TC 2.A.23) family.</text>
</comment>
<protein>
    <submittedName>
        <fullName evidence="8">Proton glutamate symport protein</fullName>
    </submittedName>
</protein>
<evidence type="ECO:0000256" key="4">
    <source>
        <dbReference type="ARBA" id="ARBA00022692"/>
    </source>
</evidence>
<dbReference type="GO" id="GO:0015293">
    <property type="term" value="F:symporter activity"/>
    <property type="evidence" value="ECO:0007669"/>
    <property type="project" value="InterPro"/>
</dbReference>
<gene>
    <name evidence="8" type="primary">gltP</name>
    <name evidence="8" type="ORF">Cva_00178</name>
</gene>
<evidence type="ECO:0000256" key="7">
    <source>
        <dbReference type="SAM" id="Phobius"/>
    </source>
</evidence>
<feature type="transmembrane region" description="Helical" evidence="7">
    <location>
        <begin position="18"/>
        <end position="40"/>
    </location>
</feature>
<dbReference type="STRING" id="1629334.Cva_00178"/>